<name>A0A1M5C798_9BACT</name>
<dbReference type="SMART" id="SM00226">
    <property type="entry name" value="LMWPc"/>
    <property type="match status" value="1"/>
</dbReference>
<keyword evidence="2" id="KW-0378">Hydrolase</keyword>
<dbReference type="PANTHER" id="PTHR47439:SF1">
    <property type="entry name" value="ACID PHOSPHATASE"/>
    <property type="match status" value="1"/>
</dbReference>
<dbReference type="STRING" id="1346286.SAMN05444362_10758"/>
<sequence>MQNIDNQKNYKVLFVCLGNICRSRAGEGIMKKIISDHHMSDRIEVDSAGTSGYHNGDLPDRRMRNHGSHRGYDFDSLSRKFTEDDFDNFDLIIAMDDSNYSNIIRLSPDLESQKKVRRMVDFSQKYTYDHIPDPYYSGADGFELVLDLLEDACDGLFNDLKEKHII</sequence>
<organism evidence="7 8">
    <name type="scientific">Dysgonomonas macrotermitis</name>
    <dbReference type="NCBI Taxonomy" id="1346286"/>
    <lineage>
        <taxon>Bacteria</taxon>
        <taxon>Pseudomonadati</taxon>
        <taxon>Bacteroidota</taxon>
        <taxon>Bacteroidia</taxon>
        <taxon>Bacteroidales</taxon>
        <taxon>Dysgonomonadaceae</taxon>
        <taxon>Dysgonomonas</taxon>
    </lineage>
</organism>
<dbReference type="AlphaFoldDB" id="A0A1M5C798"/>
<evidence type="ECO:0000256" key="4">
    <source>
        <dbReference type="PIRSR" id="PIRSR617867-1"/>
    </source>
</evidence>
<dbReference type="FunFam" id="3.40.50.2300:FF:000113">
    <property type="entry name" value="Low molecular weight protein-tyrosine-phosphatase"/>
    <property type="match status" value="1"/>
</dbReference>
<evidence type="ECO:0000256" key="3">
    <source>
        <dbReference type="ARBA" id="ARBA00022912"/>
    </source>
</evidence>
<dbReference type="EMBL" id="FQUC01000007">
    <property type="protein sequence ID" value="SHF50581.1"/>
    <property type="molecule type" value="Genomic_DNA"/>
</dbReference>
<evidence type="ECO:0000259" key="6">
    <source>
        <dbReference type="SMART" id="SM00226"/>
    </source>
</evidence>
<feature type="region of interest" description="Disordered" evidence="5">
    <location>
        <begin position="46"/>
        <end position="65"/>
    </location>
</feature>
<dbReference type="OrthoDB" id="9784339at2"/>
<feature type="active site" description="Nucleophile" evidence="4">
    <location>
        <position position="16"/>
    </location>
</feature>
<dbReference type="SUPFAM" id="SSF52788">
    <property type="entry name" value="Phosphotyrosine protein phosphatases I"/>
    <property type="match status" value="1"/>
</dbReference>
<evidence type="ECO:0000256" key="5">
    <source>
        <dbReference type="SAM" id="MobiDB-lite"/>
    </source>
</evidence>
<dbReference type="Pfam" id="PF01451">
    <property type="entry name" value="LMWPc"/>
    <property type="match status" value="1"/>
</dbReference>
<dbReference type="Gene3D" id="3.40.50.2300">
    <property type="match status" value="1"/>
</dbReference>
<dbReference type="GO" id="GO:0004725">
    <property type="term" value="F:protein tyrosine phosphatase activity"/>
    <property type="evidence" value="ECO:0007669"/>
    <property type="project" value="InterPro"/>
</dbReference>
<dbReference type="InterPro" id="IPR023485">
    <property type="entry name" value="Ptyr_pPase"/>
</dbReference>
<evidence type="ECO:0000256" key="1">
    <source>
        <dbReference type="ARBA" id="ARBA00011063"/>
    </source>
</evidence>
<dbReference type="RefSeq" id="WP_062179361.1">
    <property type="nucleotide sequence ID" value="NZ_BBXL01000007.1"/>
</dbReference>
<feature type="domain" description="Phosphotyrosine protein phosphatase I" evidence="6">
    <location>
        <begin position="10"/>
        <end position="159"/>
    </location>
</feature>
<evidence type="ECO:0000313" key="8">
    <source>
        <dbReference type="Proteomes" id="UP000184480"/>
    </source>
</evidence>
<dbReference type="InterPro" id="IPR052995">
    <property type="entry name" value="LMW-PTP"/>
</dbReference>
<dbReference type="PANTHER" id="PTHR47439">
    <property type="entry name" value="LOW MOLECULAR WEIGHT PHOSPHOTYROSINE PROTEIN PHOSPHATASE-RELATED"/>
    <property type="match status" value="1"/>
</dbReference>
<feature type="active site" evidence="4">
    <location>
        <position position="22"/>
    </location>
</feature>
<evidence type="ECO:0000313" key="7">
    <source>
        <dbReference type="EMBL" id="SHF50581.1"/>
    </source>
</evidence>
<evidence type="ECO:0000256" key="2">
    <source>
        <dbReference type="ARBA" id="ARBA00022801"/>
    </source>
</evidence>
<dbReference type="InterPro" id="IPR036196">
    <property type="entry name" value="Ptyr_pPase_sf"/>
</dbReference>
<dbReference type="CDD" id="cd16343">
    <property type="entry name" value="LMWPTP"/>
    <property type="match status" value="1"/>
</dbReference>
<reference evidence="8" key="1">
    <citation type="submission" date="2016-11" db="EMBL/GenBank/DDBJ databases">
        <authorList>
            <person name="Varghese N."/>
            <person name="Submissions S."/>
        </authorList>
    </citation>
    <scope>NUCLEOTIDE SEQUENCE [LARGE SCALE GENOMIC DNA]</scope>
    <source>
        <strain evidence="8">DSM 27370</strain>
    </source>
</reference>
<comment type="similarity">
    <text evidence="1">Belongs to the low molecular weight phosphotyrosine protein phosphatase family.</text>
</comment>
<proteinExistence type="inferred from homology"/>
<keyword evidence="8" id="KW-1185">Reference proteome</keyword>
<protein>
    <submittedName>
        <fullName evidence="7">Protein tyrosine phosphatase</fullName>
    </submittedName>
</protein>
<feature type="active site" description="Proton donor" evidence="4">
    <location>
        <position position="133"/>
    </location>
</feature>
<dbReference type="Proteomes" id="UP000184480">
    <property type="component" value="Unassembled WGS sequence"/>
</dbReference>
<keyword evidence="3" id="KW-0904">Protein phosphatase</keyword>
<accession>A0A1M5C798</accession>
<dbReference type="PRINTS" id="PR00719">
    <property type="entry name" value="LMWPTPASE"/>
</dbReference>
<dbReference type="InterPro" id="IPR017867">
    <property type="entry name" value="Tyr_phospatase_low_mol_wt"/>
</dbReference>
<gene>
    <name evidence="7" type="ORF">SAMN05444362_10758</name>
</gene>